<keyword evidence="10" id="KW-1185">Reference proteome</keyword>
<keyword evidence="7" id="KW-0456">Lyase</keyword>
<keyword evidence="2 8" id="KW-0645">Protease</keyword>
<evidence type="ECO:0000256" key="4">
    <source>
        <dbReference type="ARBA" id="ARBA00022801"/>
    </source>
</evidence>
<evidence type="ECO:0000256" key="5">
    <source>
        <dbReference type="ARBA" id="ARBA00023124"/>
    </source>
</evidence>
<evidence type="ECO:0000256" key="2">
    <source>
        <dbReference type="ARBA" id="ARBA00022670"/>
    </source>
</evidence>
<evidence type="ECO:0000256" key="8">
    <source>
        <dbReference type="RuleBase" id="RU364100"/>
    </source>
</evidence>
<dbReference type="RefSeq" id="WP_209736749.1">
    <property type="nucleotide sequence ID" value="NZ_CP072611.1"/>
</dbReference>
<evidence type="ECO:0000256" key="3">
    <source>
        <dbReference type="ARBA" id="ARBA00022763"/>
    </source>
</evidence>
<evidence type="ECO:0000313" key="9">
    <source>
        <dbReference type="EMBL" id="MFD2237112.1"/>
    </source>
</evidence>
<sequence>MCGRFTLTSPAQALEELFETEVEPFPPRYNIAPTQPILIVIGAERRAMLARWGLIPAFAKDPSSLPLMFNARSETAAEKASFRAAMRYRRCLVPADGFYEWRKLGKGRSQPFFVRPADGRPLAFAGLMETFLAPDGSEIDTAAILTTGANETLRPIHERMPVVIGRADFPRWLDCREVGPAGVASLLRPAEEAFFEAVPVSAAINKVANMGPEVQAPAVEKGERAQEIAPAAQGTLPF</sequence>
<evidence type="ECO:0000256" key="1">
    <source>
        <dbReference type="ARBA" id="ARBA00008136"/>
    </source>
</evidence>
<dbReference type="Gene3D" id="3.90.1680.10">
    <property type="entry name" value="SOS response associated peptidase-like"/>
    <property type="match status" value="1"/>
</dbReference>
<keyword evidence="4 8" id="KW-0378">Hydrolase</keyword>
<dbReference type="SUPFAM" id="SSF143081">
    <property type="entry name" value="BB1717-like"/>
    <property type="match status" value="1"/>
</dbReference>
<dbReference type="Pfam" id="PF02586">
    <property type="entry name" value="SRAP"/>
    <property type="match status" value="1"/>
</dbReference>
<comment type="similarity">
    <text evidence="1 8">Belongs to the SOS response-associated peptidase family.</text>
</comment>
<comment type="caution">
    <text evidence="9">The sequence shown here is derived from an EMBL/GenBank/DDBJ whole genome shotgun (WGS) entry which is preliminary data.</text>
</comment>
<dbReference type="PANTHER" id="PTHR13604:SF0">
    <property type="entry name" value="ABASIC SITE PROCESSING PROTEIN HMCES"/>
    <property type="match status" value="1"/>
</dbReference>
<evidence type="ECO:0000256" key="6">
    <source>
        <dbReference type="ARBA" id="ARBA00023125"/>
    </source>
</evidence>
<accession>A0ABW5CKH9</accession>
<keyword evidence="3" id="KW-0227">DNA damage</keyword>
<evidence type="ECO:0000313" key="10">
    <source>
        <dbReference type="Proteomes" id="UP001597371"/>
    </source>
</evidence>
<dbReference type="EMBL" id="JBHUIJ010000006">
    <property type="protein sequence ID" value="MFD2237112.1"/>
    <property type="molecule type" value="Genomic_DNA"/>
</dbReference>
<name>A0ABW5CKH9_9HYPH</name>
<dbReference type="InterPro" id="IPR003738">
    <property type="entry name" value="SRAP"/>
</dbReference>
<dbReference type="InterPro" id="IPR036590">
    <property type="entry name" value="SRAP-like"/>
</dbReference>
<protein>
    <recommendedName>
        <fullName evidence="8">Abasic site processing protein</fullName>
        <ecNumber evidence="8">3.4.-.-</ecNumber>
    </recommendedName>
</protein>
<keyword evidence="6" id="KW-0238">DNA-binding</keyword>
<evidence type="ECO:0000256" key="7">
    <source>
        <dbReference type="ARBA" id="ARBA00023239"/>
    </source>
</evidence>
<organism evidence="9 10">
    <name type="scientific">Aureimonas populi</name>
    <dbReference type="NCBI Taxonomy" id="1701758"/>
    <lineage>
        <taxon>Bacteria</taxon>
        <taxon>Pseudomonadati</taxon>
        <taxon>Pseudomonadota</taxon>
        <taxon>Alphaproteobacteria</taxon>
        <taxon>Hyphomicrobiales</taxon>
        <taxon>Aurantimonadaceae</taxon>
        <taxon>Aureimonas</taxon>
    </lineage>
</organism>
<reference evidence="10" key="1">
    <citation type="journal article" date="2019" name="Int. J. Syst. Evol. Microbiol.">
        <title>The Global Catalogue of Microorganisms (GCM) 10K type strain sequencing project: providing services to taxonomists for standard genome sequencing and annotation.</title>
        <authorList>
            <consortium name="The Broad Institute Genomics Platform"/>
            <consortium name="The Broad Institute Genome Sequencing Center for Infectious Disease"/>
            <person name="Wu L."/>
            <person name="Ma J."/>
        </authorList>
    </citation>
    <scope>NUCLEOTIDE SEQUENCE [LARGE SCALE GENOMIC DNA]</scope>
    <source>
        <strain evidence="10">ZS-35-S2</strain>
    </source>
</reference>
<dbReference type="PANTHER" id="PTHR13604">
    <property type="entry name" value="DC12-RELATED"/>
    <property type="match status" value="1"/>
</dbReference>
<dbReference type="Proteomes" id="UP001597371">
    <property type="component" value="Unassembled WGS sequence"/>
</dbReference>
<dbReference type="EC" id="3.4.-.-" evidence="8"/>
<gene>
    <name evidence="9" type="ORF">ACFSKQ_06465</name>
</gene>
<keyword evidence="5" id="KW-0190">Covalent protein-DNA linkage</keyword>
<proteinExistence type="inferred from homology"/>